<evidence type="ECO:0000256" key="5">
    <source>
        <dbReference type="ARBA" id="ARBA00022692"/>
    </source>
</evidence>
<dbReference type="Proteomes" id="UP000315235">
    <property type="component" value="Unassembled WGS sequence"/>
</dbReference>
<comment type="subcellular location">
    <subcellularLocation>
        <location evidence="1 8">Cell membrane</location>
        <topology evidence="1 8">Multi-pass membrane protein</topology>
    </subcellularLocation>
</comment>
<sequence length="241" mass="25458">MLVSLIFLLAGAVKGVVGMGLPTVAMGLLALTMPAPEAAALLLIPSLATNLWQAFVGPDFARLMRRLWPLLAGVALGTWLGMGGLVNGQDQRIAGLLGAILVVYGLSGLTPWRPRIGPRQERWVALPVGLVTGLVTGATGVFVLPAVPYLQALELGKERLIQALGLSFSVSTLALAAGLWRHGALHTENLGWSLVMLAPTLLGLGLGQWLRGHLSEALFRRVFFVGLMLLGVHWLVDAVSG</sequence>
<keyword evidence="5 8" id="KW-0812">Transmembrane</keyword>
<dbReference type="RefSeq" id="WP_143488263.1">
    <property type="nucleotide sequence ID" value="NZ_VJOY01000006.1"/>
</dbReference>
<dbReference type="OrthoDB" id="9800873at2"/>
<keyword evidence="7 8" id="KW-0472">Membrane</keyword>
<keyword evidence="3" id="KW-0813">Transport</keyword>
<dbReference type="PANTHER" id="PTHR30269">
    <property type="entry name" value="TRANSMEMBRANE PROTEIN YFCA"/>
    <property type="match status" value="1"/>
</dbReference>
<evidence type="ECO:0000256" key="2">
    <source>
        <dbReference type="ARBA" id="ARBA00009142"/>
    </source>
</evidence>
<accession>A0A553GZN6</accession>
<keyword evidence="6 8" id="KW-1133">Transmembrane helix</keyword>
<organism evidence="9 10">
    <name type="scientific">Pseudomonas mangiferae</name>
    <dbReference type="NCBI Taxonomy" id="2593654"/>
    <lineage>
        <taxon>Bacteria</taxon>
        <taxon>Pseudomonadati</taxon>
        <taxon>Pseudomonadota</taxon>
        <taxon>Gammaproteobacteria</taxon>
        <taxon>Pseudomonadales</taxon>
        <taxon>Pseudomonadaceae</taxon>
        <taxon>Pseudomonas</taxon>
    </lineage>
</organism>
<dbReference type="InterPro" id="IPR052017">
    <property type="entry name" value="TSUP"/>
</dbReference>
<feature type="transmembrane region" description="Helical" evidence="8">
    <location>
        <begin position="217"/>
        <end position="236"/>
    </location>
</feature>
<evidence type="ECO:0000313" key="9">
    <source>
        <dbReference type="EMBL" id="TRX74961.1"/>
    </source>
</evidence>
<dbReference type="AlphaFoldDB" id="A0A553GZN6"/>
<keyword evidence="10" id="KW-1185">Reference proteome</keyword>
<evidence type="ECO:0000256" key="4">
    <source>
        <dbReference type="ARBA" id="ARBA00022475"/>
    </source>
</evidence>
<feature type="transmembrane region" description="Helical" evidence="8">
    <location>
        <begin position="39"/>
        <end position="55"/>
    </location>
</feature>
<evidence type="ECO:0000256" key="6">
    <source>
        <dbReference type="ARBA" id="ARBA00022989"/>
    </source>
</evidence>
<feature type="transmembrane region" description="Helical" evidence="8">
    <location>
        <begin position="93"/>
        <end position="112"/>
    </location>
</feature>
<dbReference type="Pfam" id="PF01925">
    <property type="entry name" value="TauE"/>
    <property type="match status" value="1"/>
</dbReference>
<comment type="similarity">
    <text evidence="2 8">Belongs to the 4-toluene sulfonate uptake permease (TSUP) (TC 2.A.102) family.</text>
</comment>
<feature type="transmembrane region" description="Helical" evidence="8">
    <location>
        <begin position="124"/>
        <end position="148"/>
    </location>
</feature>
<dbReference type="EMBL" id="VJOY01000006">
    <property type="protein sequence ID" value="TRX74961.1"/>
    <property type="molecule type" value="Genomic_DNA"/>
</dbReference>
<evidence type="ECO:0000256" key="1">
    <source>
        <dbReference type="ARBA" id="ARBA00004651"/>
    </source>
</evidence>
<evidence type="ECO:0000256" key="3">
    <source>
        <dbReference type="ARBA" id="ARBA00022448"/>
    </source>
</evidence>
<evidence type="ECO:0000256" key="8">
    <source>
        <dbReference type="RuleBase" id="RU363041"/>
    </source>
</evidence>
<evidence type="ECO:0000313" key="10">
    <source>
        <dbReference type="Proteomes" id="UP000315235"/>
    </source>
</evidence>
<feature type="transmembrane region" description="Helical" evidence="8">
    <location>
        <begin position="192"/>
        <end position="211"/>
    </location>
</feature>
<comment type="caution">
    <text evidence="9">The sequence shown here is derived from an EMBL/GenBank/DDBJ whole genome shotgun (WGS) entry which is preliminary data.</text>
</comment>
<proteinExistence type="inferred from homology"/>
<dbReference type="GO" id="GO:0005886">
    <property type="term" value="C:plasma membrane"/>
    <property type="evidence" value="ECO:0007669"/>
    <property type="project" value="UniProtKB-SubCell"/>
</dbReference>
<feature type="transmembrane region" description="Helical" evidence="8">
    <location>
        <begin position="67"/>
        <end position="87"/>
    </location>
</feature>
<gene>
    <name evidence="9" type="ORF">FM069_10565</name>
</gene>
<evidence type="ECO:0000256" key="7">
    <source>
        <dbReference type="ARBA" id="ARBA00023136"/>
    </source>
</evidence>
<feature type="transmembrane region" description="Helical" evidence="8">
    <location>
        <begin position="160"/>
        <end position="180"/>
    </location>
</feature>
<dbReference type="PANTHER" id="PTHR30269:SF32">
    <property type="entry name" value="MEMBRANE TRANSPORTER PROTEIN-RELATED"/>
    <property type="match status" value="1"/>
</dbReference>
<name>A0A553GZN6_9PSED</name>
<dbReference type="InterPro" id="IPR002781">
    <property type="entry name" value="TM_pro_TauE-like"/>
</dbReference>
<reference evidence="9 10" key="1">
    <citation type="submission" date="2019-07" db="EMBL/GenBank/DDBJ databases">
        <title>Pseudomonas mangiferae sp. nov., isolated from bark of mango tree in Thailand.</title>
        <authorList>
            <person name="Srisuk N."/>
            <person name="Anurat P."/>
        </authorList>
    </citation>
    <scope>NUCLEOTIDE SEQUENCE [LARGE SCALE GENOMIC DNA]</scope>
    <source>
        <strain evidence="9 10">DMKU_BBB3-04</strain>
    </source>
</reference>
<protein>
    <recommendedName>
        <fullName evidence="8">Probable membrane transporter protein</fullName>
    </recommendedName>
</protein>
<keyword evidence="4 8" id="KW-1003">Cell membrane</keyword>